<comment type="caution">
    <text evidence="1">The sequence shown here is derived from an EMBL/GenBank/DDBJ whole genome shotgun (WGS) entry which is preliminary data.</text>
</comment>
<protein>
    <submittedName>
        <fullName evidence="1">Uncharacterized protein</fullName>
    </submittedName>
</protein>
<dbReference type="EMBL" id="LAZR01009381">
    <property type="protein sequence ID" value="KKM72943.1"/>
    <property type="molecule type" value="Genomic_DNA"/>
</dbReference>
<accession>A0A0F9JTC7</accession>
<gene>
    <name evidence="1" type="ORF">LCGC14_1415390</name>
</gene>
<dbReference type="AlphaFoldDB" id="A0A0F9JTC7"/>
<reference evidence="1" key="1">
    <citation type="journal article" date="2015" name="Nature">
        <title>Complex archaea that bridge the gap between prokaryotes and eukaryotes.</title>
        <authorList>
            <person name="Spang A."/>
            <person name="Saw J.H."/>
            <person name="Jorgensen S.L."/>
            <person name="Zaremba-Niedzwiedzka K."/>
            <person name="Martijn J."/>
            <person name="Lind A.E."/>
            <person name="van Eijk R."/>
            <person name="Schleper C."/>
            <person name="Guy L."/>
            <person name="Ettema T.J."/>
        </authorList>
    </citation>
    <scope>NUCLEOTIDE SEQUENCE</scope>
</reference>
<sequence length="102" mass="9850">MIELSGFQLLVPVVVSAIVVAIRNVSAQLDGPAAYWWALGLNVLGQVVAELATGDGGVTAGAIGNAAALGIGTGATVSVGVATAGKRLGAGKVVKPKGAGSR</sequence>
<evidence type="ECO:0000313" key="1">
    <source>
        <dbReference type="EMBL" id="KKM72943.1"/>
    </source>
</evidence>
<organism evidence="1">
    <name type="scientific">marine sediment metagenome</name>
    <dbReference type="NCBI Taxonomy" id="412755"/>
    <lineage>
        <taxon>unclassified sequences</taxon>
        <taxon>metagenomes</taxon>
        <taxon>ecological metagenomes</taxon>
    </lineage>
</organism>
<name>A0A0F9JTC7_9ZZZZ</name>
<proteinExistence type="predicted"/>